<keyword evidence="15 17" id="KW-0472">Membrane</keyword>
<dbReference type="InterPro" id="IPR000260">
    <property type="entry name" value="NADH4_N"/>
</dbReference>
<comment type="catalytic activity">
    <reaction evidence="16 17">
        <text>a ubiquinone + NADH + 5 H(+)(in) = a ubiquinol + NAD(+) + 4 H(+)(out)</text>
        <dbReference type="Rhea" id="RHEA:29091"/>
        <dbReference type="Rhea" id="RHEA-COMP:9565"/>
        <dbReference type="Rhea" id="RHEA-COMP:9566"/>
        <dbReference type="ChEBI" id="CHEBI:15378"/>
        <dbReference type="ChEBI" id="CHEBI:16389"/>
        <dbReference type="ChEBI" id="CHEBI:17976"/>
        <dbReference type="ChEBI" id="CHEBI:57540"/>
        <dbReference type="ChEBI" id="CHEBI:57945"/>
        <dbReference type="EC" id="7.1.1.2"/>
    </reaction>
</comment>
<geneLocation type="mitochondrion" evidence="20"/>
<keyword evidence="11 17" id="KW-1133">Transmembrane helix</keyword>
<name>A0A343K621_9HEMI</name>
<evidence type="ECO:0000256" key="11">
    <source>
        <dbReference type="ARBA" id="ARBA00022989"/>
    </source>
</evidence>
<dbReference type="GO" id="GO:0042773">
    <property type="term" value="P:ATP synthesis coupled electron transport"/>
    <property type="evidence" value="ECO:0007669"/>
    <property type="project" value="InterPro"/>
</dbReference>
<dbReference type="GO" id="GO:0048039">
    <property type="term" value="F:ubiquinone binding"/>
    <property type="evidence" value="ECO:0007669"/>
    <property type="project" value="TreeGrafter"/>
</dbReference>
<comment type="subcellular location">
    <subcellularLocation>
        <location evidence="2 17">Mitochondrion membrane</location>
        <topology evidence="2 17">Multi-pass membrane protein</topology>
    </subcellularLocation>
</comment>
<feature type="transmembrane region" description="Helical" evidence="17">
    <location>
        <begin position="297"/>
        <end position="319"/>
    </location>
</feature>
<dbReference type="GO" id="GO:0015990">
    <property type="term" value="P:electron transport coupled proton transport"/>
    <property type="evidence" value="ECO:0007669"/>
    <property type="project" value="TreeGrafter"/>
</dbReference>
<evidence type="ECO:0000256" key="13">
    <source>
        <dbReference type="ARBA" id="ARBA00023075"/>
    </source>
</evidence>
<evidence type="ECO:0000256" key="15">
    <source>
        <dbReference type="ARBA" id="ARBA00023136"/>
    </source>
</evidence>
<dbReference type="InterPro" id="IPR003918">
    <property type="entry name" value="NADH_UbQ_OxRdtase"/>
</dbReference>
<evidence type="ECO:0000256" key="17">
    <source>
        <dbReference type="RuleBase" id="RU003297"/>
    </source>
</evidence>
<feature type="transmembrane region" description="Helical" evidence="17">
    <location>
        <begin position="135"/>
        <end position="158"/>
    </location>
</feature>
<evidence type="ECO:0000256" key="10">
    <source>
        <dbReference type="ARBA" id="ARBA00022982"/>
    </source>
</evidence>
<gene>
    <name evidence="20" type="primary">nad4</name>
</gene>
<comment type="function">
    <text evidence="1">Core subunit of the mitochondrial membrane respiratory chain NADH dehydrogenase (Complex I) that is believed to belong to the minimal assembly required for catalysis. Complex I functions in the transfer of electrons from NADH to the respiratory chain. The immediate electron acceptor for the enzyme is believed to be ubiquinone.</text>
</comment>
<feature type="domain" description="NADH:ubiquinone oxidoreductase chain 4 N-terminal" evidence="19">
    <location>
        <begin position="2"/>
        <end position="98"/>
    </location>
</feature>
<evidence type="ECO:0000256" key="4">
    <source>
        <dbReference type="ARBA" id="ARBA00012944"/>
    </source>
</evidence>
<evidence type="ECO:0000256" key="8">
    <source>
        <dbReference type="ARBA" id="ARBA00022692"/>
    </source>
</evidence>
<organism evidence="20">
    <name type="scientific">Deltocephalinae sp. EMHAU-2015-Zz052318</name>
    <dbReference type="NCBI Taxonomy" id="2038644"/>
    <lineage>
        <taxon>Eukaryota</taxon>
        <taxon>Metazoa</taxon>
        <taxon>Ecdysozoa</taxon>
        <taxon>Arthropoda</taxon>
        <taxon>Hexapoda</taxon>
        <taxon>Insecta</taxon>
        <taxon>Pterygota</taxon>
        <taxon>Neoptera</taxon>
        <taxon>Paraneoptera</taxon>
        <taxon>Hemiptera</taxon>
        <taxon>Auchenorrhyncha</taxon>
        <taxon>Membracoidea</taxon>
        <taxon>Cicadellidae</taxon>
        <taxon>Deltocephalinae</taxon>
    </lineage>
</organism>
<keyword evidence="10 17" id="KW-0249">Electron transport</keyword>
<dbReference type="PANTHER" id="PTHR43507:SF20">
    <property type="entry name" value="NADH-UBIQUINONE OXIDOREDUCTASE CHAIN 4"/>
    <property type="match status" value="1"/>
</dbReference>
<evidence type="ECO:0000256" key="6">
    <source>
        <dbReference type="ARBA" id="ARBA00022448"/>
    </source>
</evidence>
<feature type="domain" description="NADH:quinone oxidoreductase/Mrp antiporter transmembrane" evidence="18">
    <location>
        <begin position="104"/>
        <end position="385"/>
    </location>
</feature>
<dbReference type="InterPro" id="IPR001750">
    <property type="entry name" value="ND/Mrp_TM"/>
</dbReference>
<evidence type="ECO:0000256" key="2">
    <source>
        <dbReference type="ARBA" id="ARBA00004225"/>
    </source>
</evidence>
<feature type="transmembrane region" description="Helical" evidence="17">
    <location>
        <begin position="238"/>
        <end position="262"/>
    </location>
</feature>
<dbReference type="Pfam" id="PF01059">
    <property type="entry name" value="Oxidored_q5_N"/>
    <property type="match status" value="1"/>
</dbReference>
<keyword evidence="13 17" id="KW-0830">Ubiquinone</keyword>
<dbReference type="AlphaFoldDB" id="A0A343K621"/>
<dbReference type="PRINTS" id="PR01437">
    <property type="entry name" value="NUOXDRDTASE4"/>
</dbReference>
<feature type="transmembrane region" description="Helical" evidence="17">
    <location>
        <begin position="269"/>
        <end position="291"/>
    </location>
</feature>
<protein>
    <recommendedName>
        <fullName evidence="5 17">NADH-ubiquinone oxidoreductase chain 4</fullName>
        <ecNumber evidence="4 17">7.1.1.2</ecNumber>
    </recommendedName>
</protein>
<proteinExistence type="inferred from homology"/>
<dbReference type="GO" id="GO:0031966">
    <property type="term" value="C:mitochondrial membrane"/>
    <property type="evidence" value="ECO:0007669"/>
    <property type="project" value="UniProtKB-SubCell"/>
</dbReference>
<keyword evidence="6 17" id="KW-0813">Transport</keyword>
<evidence type="ECO:0000256" key="16">
    <source>
        <dbReference type="ARBA" id="ARBA00049551"/>
    </source>
</evidence>
<evidence type="ECO:0000256" key="7">
    <source>
        <dbReference type="ARBA" id="ARBA00022660"/>
    </source>
</evidence>
<dbReference type="EMBL" id="KX437726">
    <property type="protein sequence ID" value="ATD53020.1"/>
    <property type="molecule type" value="Genomic_DNA"/>
</dbReference>
<feature type="transmembrane region" description="Helical" evidence="17">
    <location>
        <begin position="106"/>
        <end position="128"/>
    </location>
</feature>
<comment type="similarity">
    <text evidence="3 17">Belongs to the complex I subunit 4 family.</text>
</comment>
<evidence type="ECO:0000313" key="20">
    <source>
        <dbReference type="EMBL" id="ATD53020.1"/>
    </source>
</evidence>
<dbReference type="Pfam" id="PF00361">
    <property type="entry name" value="Proton_antipo_M"/>
    <property type="match status" value="1"/>
</dbReference>
<keyword evidence="12 17" id="KW-0520">NAD</keyword>
<feature type="transmembrane region" description="Helical" evidence="17">
    <location>
        <begin position="372"/>
        <end position="395"/>
    </location>
</feature>
<feature type="transmembrane region" description="Helical" evidence="17">
    <location>
        <begin position="82"/>
        <end position="100"/>
    </location>
</feature>
<evidence type="ECO:0000256" key="9">
    <source>
        <dbReference type="ARBA" id="ARBA00022967"/>
    </source>
</evidence>
<dbReference type="GO" id="GO:0008137">
    <property type="term" value="F:NADH dehydrogenase (ubiquinone) activity"/>
    <property type="evidence" value="ECO:0007669"/>
    <property type="project" value="UniProtKB-UniRule"/>
</dbReference>
<evidence type="ECO:0000256" key="1">
    <source>
        <dbReference type="ARBA" id="ARBA00003257"/>
    </source>
</evidence>
<keyword evidence="14 17" id="KW-0496">Mitochondrion</keyword>
<accession>A0A343K621</accession>
<feature type="transmembrane region" description="Helical" evidence="17">
    <location>
        <begin position="212"/>
        <end position="232"/>
    </location>
</feature>
<evidence type="ECO:0000256" key="12">
    <source>
        <dbReference type="ARBA" id="ARBA00023027"/>
    </source>
</evidence>
<sequence>MMMKVLFYMFIMTPLCFKSELFLMNQFFYLMLYFCLLFLDCSGFYAKISYFMGLDFFSQNLIMLGVLISSLMIISMKDCKKMGLYLMINLMLMFFLYIIFSSLSFLYMYMSFEFVLVPLIMLIMGWGYQPERLMAGLYLFFYTLLVSLPMLVLILMMYSSMGSMFFDYMNDGDSLFFMNHFIMVLVFMVKLPMFLVHFWLPKAHVQAPVSGSMILAGLMLKIGGYGLIRIMYFYEYMYISYSFIWFSFSMVGSILVSMICLIQGDIKCMIAYSSISHMGMVIMGLMTMGVWGLMGSYLLMLAHGFCSSGMFYLANLFYLRTASRSFYINKGLLIYIPSSAMFWFMFCAFNMSCPPSLNFVSELMILSSSMSFWFNTFFYFIFISFICACFSYYLYSYTQHGLFSSMYSFSSLNSMEFMCVFMHMIPLVFLPLLVISMF</sequence>
<feature type="transmembrane region" description="Helical" evidence="17">
    <location>
        <begin position="331"/>
        <end position="352"/>
    </location>
</feature>
<dbReference type="PANTHER" id="PTHR43507">
    <property type="entry name" value="NADH-UBIQUINONE OXIDOREDUCTASE CHAIN 4"/>
    <property type="match status" value="1"/>
</dbReference>
<feature type="transmembrane region" description="Helical" evidence="17">
    <location>
        <begin position="56"/>
        <end position="75"/>
    </location>
</feature>
<keyword evidence="7 17" id="KW-0679">Respiratory chain</keyword>
<feature type="transmembrane region" description="Helical" evidence="17">
    <location>
        <begin position="178"/>
        <end position="200"/>
    </location>
</feature>
<evidence type="ECO:0000259" key="18">
    <source>
        <dbReference type="Pfam" id="PF00361"/>
    </source>
</evidence>
<evidence type="ECO:0000256" key="14">
    <source>
        <dbReference type="ARBA" id="ARBA00023128"/>
    </source>
</evidence>
<keyword evidence="8 17" id="KW-0812">Transmembrane</keyword>
<keyword evidence="9" id="KW-1278">Translocase</keyword>
<reference evidence="20" key="1">
    <citation type="journal article" date="2017" name="Zool. J. Linn. Soc.">
        <title>Insufficient power of mitogenomic data in resolving the auchenorrhynchan monophyly.</title>
        <authorList>
            <person name="Song N."/>
            <person name="Cai W."/>
            <person name="Li H."/>
        </authorList>
    </citation>
    <scope>NUCLEOTIDE SEQUENCE</scope>
</reference>
<feature type="transmembrane region" description="Helical" evidence="17">
    <location>
        <begin position="415"/>
        <end position="435"/>
    </location>
</feature>
<dbReference type="EC" id="7.1.1.2" evidence="4 17"/>
<evidence type="ECO:0000259" key="19">
    <source>
        <dbReference type="Pfam" id="PF01059"/>
    </source>
</evidence>
<dbReference type="GO" id="GO:0003954">
    <property type="term" value="F:NADH dehydrogenase activity"/>
    <property type="evidence" value="ECO:0007669"/>
    <property type="project" value="TreeGrafter"/>
</dbReference>
<evidence type="ECO:0000256" key="3">
    <source>
        <dbReference type="ARBA" id="ARBA00009025"/>
    </source>
</evidence>
<evidence type="ECO:0000256" key="5">
    <source>
        <dbReference type="ARBA" id="ARBA00021006"/>
    </source>
</evidence>
<comment type="function">
    <text evidence="17">Core subunit of the mitochondrial membrane respiratory chain NADH dehydrogenase (Complex I) which catalyzes electron transfer from NADH through the respiratory chain, using ubiquinone as an electron acceptor. Essential for the catalytic activity and assembly of complex I.</text>
</comment>